<dbReference type="PROSITE" id="PS51233">
    <property type="entry name" value="VWFD"/>
    <property type="match status" value="1"/>
</dbReference>
<keyword evidence="13" id="KW-0443">Lipid metabolism</keyword>
<evidence type="ECO:0000256" key="17">
    <source>
        <dbReference type="PROSITE-ProRule" id="PRU00557"/>
    </source>
</evidence>
<keyword evidence="14" id="KW-1207">Sterol metabolism</keyword>
<evidence type="ECO:0000256" key="18">
    <source>
        <dbReference type="SAM" id="SignalP"/>
    </source>
</evidence>
<evidence type="ECO:0000259" key="19">
    <source>
        <dbReference type="PROSITE" id="PS51211"/>
    </source>
</evidence>
<evidence type="ECO:0000256" key="6">
    <source>
        <dbReference type="ARBA" id="ARBA00022525"/>
    </source>
</evidence>
<dbReference type="SMART" id="SM00638">
    <property type="entry name" value="LPD_N"/>
    <property type="match status" value="1"/>
</dbReference>
<evidence type="ECO:0000256" key="4">
    <source>
        <dbReference type="ARBA" id="ARBA00022448"/>
    </source>
</evidence>
<dbReference type="Proteomes" id="UP000694844">
    <property type="component" value="Chromosome 2"/>
</dbReference>
<feature type="domain" description="VWFD" evidence="20">
    <location>
        <begin position="1864"/>
        <end position="2032"/>
    </location>
</feature>
<evidence type="ECO:0000256" key="8">
    <source>
        <dbReference type="ARBA" id="ARBA00022674"/>
    </source>
</evidence>
<dbReference type="Pfam" id="PF09172">
    <property type="entry name" value="Vit_open_b-sht"/>
    <property type="match status" value="1"/>
</dbReference>
<feature type="chain" id="PRO_5034594208" evidence="18">
    <location>
        <begin position="25"/>
        <end position="2265"/>
    </location>
</feature>
<dbReference type="SUPFAM" id="SSF56968">
    <property type="entry name" value="Lipovitellin-phosvitin complex, beta-sheet shell regions"/>
    <property type="match status" value="2"/>
</dbReference>
<evidence type="ECO:0000256" key="16">
    <source>
        <dbReference type="ARBA" id="ARBA00023313"/>
    </source>
</evidence>
<feature type="domain" description="Vitellogenin" evidence="19">
    <location>
        <begin position="40"/>
        <end position="719"/>
    </location>
</feature>
<keyword evidence="21" id="KW-1185">Reference proteome</keyword>
<accession>A0A8B8CQX6</accession>
<keyword evidence="15" id="KW-0753">Steroid metabolism</keyword>
<dbReference type="PANTHER" id="PTHR13769">
    <property type="entry name" value="APOLIPOPROTEIN B"/>
    <property type="match status" value="1"/>
</dbReference>
<keyword evidence="11 18" id="KW-0732">Signal</keyword>
<dbReference type="Pfam" id="PF01347">
    <property type="entry name" value="Vitellogenin_N"/>
    <property type="match status" value="1"/>
</dbReference>
<dbReference type="GO" id="GO:0005737">
    <property type="term" value="C:cytoplasm"/>
    <property type="evidence" value="ECO:0007669"/>
    <property type="project" value="UniProtKB-SubCell"/>
</dbReference>
<dbReference type="Gene3D" id="1.25.10.20">
    <property type="entry name" value="Vitellinogen, superhelical"/>
    <property type="match status" value="1"/>
</dbReference>
<dbReference type="GeneID" id="111121302"/>
<keyword evidence="4" id="KW-0813">Transport</keyword>
<dbReference type="GO" id="GO:0008201">
    <property type="term" value="F:heparin binding"/>
    <property type="evidence" value="ECO:0007669"/>
    <property type="project" value="UniProtKB-KW"/>
</dbReference>
<dbReference type="RefSeq" id="XP_022318222.1">
    <property type="nucleotide sequence ID" value="XM_022462514.1"/>
</dbReference>
<feature type="signal peptide" evidence="18">
    <location>
        <begin position="1"/>
        <end position="24"/>
    </location>
</feature>
<dbReference type="Pfam" id="PF00094">
    <property type="entry name" value="VWD"/>
    <property type="match status" value="1"/>
</dbReference>
<dbReference type="InterPro" id="IPR011030">
    <property type="entry name" value="Lipovitellin_superhlx_dom"/>
</dbReference>
<dbReference type="GO" id="GO:0034361">
    <property type="term" value="C:very-low-density lipoprotein particle"/>
    <property type="evidence" value="ECO:0007669"/>
    <property type="project" value="UniProtKB-KW"/>
</dbReference>
<dbReference type="OrthoDB" id="6053481at2759"/>
<dbReference type="GO" id="GO:0008203">
    <property type="term" value="P:cholesterol metabolic process"/>
    <property type="evidence" value="ECO:0007669"/>
    <property type="project" value="UniProtKB-KW"/>
</dbReference>
<evidence type="ECO:0000256" key="1">
    <source>
        <dbReference type="ARBA" id="ARBA00004496"/>
    </source>
</evidence>
<keyword evidence="5" id="KW-0963">Cytoplasm</keyword>
<reference evidence="22" key="1">
    <citation type="submission" date="2025-08" db="UniProtKB">
        <authorList>
            <consortium name="RefSeq"/>
        </authorList>
    </citation>
    <scope>IDENTIFICATION</scope>
    <source>
        <tissue evidence="22">Whole sample</tissue>
    </source>
</reference>
<dbReference type="KEGG" id="cvn:111121302"/>
<keyword evidence="6" id="KW-0964">Secreted</keyword>
<dbReference type="InterPro" id="IPR001747">
    <property type="entry name" value="Vitellogenin_N"/>
</dbReference>
<dbReference type="InterPro" id="IPR052418">
    <property type="entry name" value="Apolipoprotein_B"/>
</dbReference>
<evidence type="ECO:0000256" key="12">
    <source>
        <dbReference type="ARBA" id="ARBA00023055"/>
    </source>
</evidence>
<keyword evidence="10" id="KW-0427">LDL</keyword>
<protein>
    <submittedName>
        <fullName evidence="22">Uncharacterized protein LOC111121302</fullName>
    </submittedName>
</protein>
<keyword evidence="16" id="KW-0850">VLDL</keyword>
<dbReference type="PANTHER" id="PTHR13769:SF1">
    <property type="entry name" value="APOLIPOPROTEIN B-100"/>
    <property type="match status" value="1"/>
</dbReference>
<dbReference type="SUPFAM" id="SSF48431">
    <property type="entry name" value="Lipovitellin-phosvitin complex, superhelical domain"/>
    <property type="match status" value="1"/>
</dbReference>
<evidence type="ECO:0000313" key="22">
    <source>
        <dbReference type="RefSeq" id="XP_022318222.1"/>
    </source>
</evidence>
<keyword evidence="8" id="KW-0358">Heparin-binding</keyword>
<evidence type="ECO:0000256" key="3">
    <source>
        <dbReference type="ARBA" id="ARBA00004613"/>
    </source>
</evidence>
<evidence type="ECO:0000259" key="20">
    <source>
        <dbReference type="PROSITE" id="PS51233"/>
    </source>
</evidence>
<dbReference type="GO" id="GO:0034362">
    <property type="term" value="C:low-density lipoprotein particle"/>
    <property type="evidence" value="ECO:0007669"/>
    <property type="project" value="UniProtKB-KW"/>
</dbReference>
<comment type="subcellular location">
    <subcellularLocation>
        <location evidence="1">Cytoplasm</location>
    </subcellularLocation>
    <subcellularLocation>
        <location evidence="2">Lipid droplet</location>
    </subcellularLocation>
    <subcellularLocation>
        <location evidence="3">Secreted</location>
    </subcellularLocation>
</comment>
<evidence type="ECO:0000256" key="2">
    <source>
        <dbReference type="ARBA" id="ARBA00004502"/>
    </source>
</evidence>
<evidence type="ECO:0000256" key="13">
    <source>
        <dbReference type="ARBA" id="ARBA00023098"/>
    </source>
</evidence>
<dbReference type="InterPro" id="IPR015819">
    <property type="entry name" value="Lipid_transp_b-sht_shell"/>
</dbReference>
<gene>
    <name evidence="22" type="primary">LOC111121302</name>
</gene>
<dbReference type="InterPro" id="IPR015816">
    <property type="entry name" value="Vitellinogen_b-sht_N"/>
</dbReference>
<evidence type="ECO:0000256" key="15">
    <source>
        <dbReference type="ARBA" id="ARBA00023221"/>
    </source>
</evidence>
<name>A0A8B8CQX6_CRAVI</name>
<evidence type="ECO:0000256" key="14">
    <source>
        <dbReference type="ARBA" id="ARBA00023166"/>
    </source>
</evidence>
<dbReference type="PROSITE" id="PS51211">
    <property type="entry name" value="VITELLOGENIN"/>
    <property type="match status" value="1"/>
</dbReference>
<keyword evidence="12" id="KW-0445">Lipid transport</keyword>
<dbReference type="InterPro" id="IPR001846">
    <property type="entry name" value="VWF_type-D"/>
</dbReference>
<keyword evidence="9" id="KW-0551">Lipid droplet</keyword>
<proteinExistence type="predicted"/>
<comment type="caution">
    <text evidence="17">Lacks conserved residue(s) required for the propagation of feature annotation.</text>
</comment>
<sequence>MTLRGFPFVEGIFLIFFLIADYDCVKIYKPSTCDKSHTWFQHGKTYTYSFTASSDSGFVGASESKAGFKYTCAFSVNVPRKCEGLLKIDHCELFDRQPGPELMYNKSENSESFSQEMSQHTLYFQYHLGEVNRRGIVTSVLEKSSILNIKRAILSSFQLKVMPVDNYDRKPHQQTDIFGECPVDYRISGTDPDLFYTERNLRFCEMPQIYQRPRNIFSMVQKSHGGYKIGKVLEPFYPFSSTVKCEHKVTKTHQLEKVDCLQQQIFEPTAFNGSIYASYMTNISNSLELTKVVSLESRSVNRRIRGKKYVDILFEFEDESPPDTSKDTIDSLLHQMVSSARNEKMEEVPGLYHQLVLLMQSSKTKTLMGTMTDIWNCHGNNSVNCDSVHQYAEKDYFLDGLLSCGSHHCLKVFTHCLKNGHVTDPFTSSLFVYDLATNHDASPELLSIIFDLCKGSGHMVCWLPLGIMVKKLLKETDSVDLPQDHIITQIVSHLAHEVGYSCDSDIWQLLDGKEKKNKEDHLILMFKMLGNIGDVIQKFPSIDTQVDILIKSTLVCVGNSDIPYHLSKSALQAIGTLNMTTEIRSSLLVILNDTTREASLRTQAFKSLAETTDEELLTALLDILHTYVMDNTRLYMTSYIEAVLESDQPDRKEYQDLWRKVIKKDGRNLPSHSSFLVGKSHFIDLARYFKPPLSTFFYGLQLEIDVVYDPLNPSYQSIILRLNYFHGQKYNLLELGSDVHGLYQLYESLAGDGYQGLSSLVSLFMRFNEEMEKSTTVNSAEMFGNFFPELVQELRSLFQHVNSRGSSEEFRGLLHLKMFGHEVAYAEAHTLLEMLHIRNLTAKGNEILEVLLYHFNKGYHRIKTRSSQIMDLTKVLPTVCGASLNMTVLVLHTSATEVKGKLTIKQFLLGIGPVDALASVDHKAAFEFLGQMTVTLPSVIRKKARMVTNGLLKGNLNVDAKLTAQKPTKNITEHLVLVLFSRNDGTEKELAVVRNKMLLIHGGDTLAEEVSFIPNYHGNFEECYAWSLLTEQKVCVTAEYPNVTSSTTHAYFPLSGPFSATVIRKNSTFKDMKVVAEYKNKGKSKSIEFVVDTTGVEDSQRLNISMADFSLFPSSFSAHLLSKDLKINFINKDVSSEGDDQVHEKAKGISVESQGLQSYGIIWKTLDQYRNLTRIYNKSLEITAPELRLELIYKGARQLVYGHKNVKIQRKLYCTKAWPLLYPLHLNTKVASDNGDISDVFLEWEYIAMQKNRCSNENNCSLRDHLVHFGYPGQDIVIEWDEERGESHRSLDMDIGYLTENQDRENVSVTIEIDQLSKSMGGGYRCTGLLEHRNVYQVNATVFIKDFSQEVGADFDLSYKLLKHPIKSKEVALPTSSKCPLVELLGAQNWNMRADLSTEALPVQTDAGPAVNIDYKLTVVYPSCHNYVYLIVDGAFGRLVKQTPNKRWIWFNSSLHYGSHKEENSSKEDINTYVKAGLDFALKQVLNKENLGRFSFLVLNTVHPVWYFNTSCFGQFLRNNYNNYGNNTGYSFQLKSHNDIPWQFWNYNLDYMLTYGKTQTLSRYEGLLDFSNSFLHLKNNQTVLYTDRNGTFIHINGNLLSKISFIPLNLTISFAAKYKSKQLPDLLFTFIMGNKTYLLNLDFITPIHMNATLTSVAEFDENHLLTLESQVTGSSQLNSSIFWPTWSNTSLPLKLKELSSFKDLIGQKLIQSSNTMMENLRRAFPDKEIPLFNMTVQDFFKKHLKQFMIILPFTSSYNENLQEKLVLSNETGSAFIWHLDIYIAKLLKMIGHNLLDPPASLLWSTNHLQQNLVNVLKENKISWVAASPVKIIHFLKWDYDIGQKYLKNLVSVWKKGKLPNFKNRLAYVHDFRSITTFDGNSYEIPVDRSECKHLLTADFRHGKFALALSRNEVTLFTVEQTVTVDNQGRLFLGDCDTPIKTLPSYQKGIKISRPYNQTLNIETPYGISLNFYNDLKKFHVKLTSQYKNQTLGLLGNPDSEKGTDWESLDGEILPKIGQFLPSYALGHPMYCHEEKESDVSSYSYREAVIADQGATPVDIVLVALETMEVPENLSSIFLDVIQSLKRSYTDINIGVLITGSEAINKPAQYFMGATQINSTTLNEVWRTEEDTDMFLALKKAASYPYRTLSHKLILLLSPDYDVMDTTSLDHLKTLFKLRKLTLYMASNYQRLKKNVVGISWDRRAIMHQSDRFKMMTFPRGEAMELLEETSGALLDIEPILGRDVSKIDTLIKYMHEETTRNSQCR</sequence>
<keyword evidence="7" id="KW-0153">Cholesterol metabolism</keyword>
<dbReference type="SMART" id="SM01169">
    <property type="entry name" value="DUF1943"/>
    <property type="match status" value="1"/>
</dbReference>
<evidence type="ECO:0000256" key="11">
    <source>
        <dbReference type="ARBA" id="ARBA00022729"/>
    </source>
</evidence>
<evidence type="ECO:0000256" key="7">
    <source>
        <dbReference type="ARBA" id="ARBA00022548"/>
    </source>
</evidence>
<dbReference type="GO" id="GO:0005319">
    <property type="term" value="F:lipid transporter activity"/>
    <property type="evidence" value="ECO:0007669"/>
    <property type="project" value="InterPro"/>
</dbReference>
<dbReference type="InterPro" id="IPR015255">
    <property type="entry name" value="Vitellinogen_open_b-sht"/>
</dbReference>
<evidence type="ECO:0000256" key="10">
    <source>
        <dbReference type="ARBA" id="ARBA00022710"/>
    </source>
</evidence>
<dbReference type="GO" id="GO:0005811">
    <property type="term" value="C:lipid droplet"/>
    <property type="evidence" value="ECO:0007669"/>
    <property type="project" value="UniProtKB-SubCell"/>
</dbReference>
<evidence type="ECO:0000256" key="5">
    <source>
        <dbReference type="ARBA" id="ARBA00022490"/>
    </source>
</evidence>
<evidence type="ECO:0000313" key="21">
    <source>
        <dbReference type="Proteomes" id="UP000694844"/>
    </source>
</evidence>
<evidence type="ECO:0000256" key="9">
    <source>
        <dbReference type="ARBA" id="ARBA00022677"/>
    </source>
</evidence>
<dbReference type="Gene3D" id="2.30.230.10">
    <property type="entry name" value="Lipovitellin, beta-sheet shell regions, chain A"/>
    <property type="match status" value="1"/>
</dbReference>
<organism evidence="21 22">
    <name type="scientific">Crassostrea virginica</name>
    <name type="common">Eastern oyster</name>
    <dbReference type="NCBI Taxonomy" id="6565"/>
    <lineage>
        <taxon>Eukaryota</taxon>
        <taxon>Metazoa</taxon>
        <taxon>Spiralia</taxon>
        <taxon>Lophotrochozoa</taxon>
        <taxon>Mollusca</taxon>
        <taxon>Bivalvia</taxon>
        <taxon>Autobranchia</taxon>
        <taxon>Pteriomorphia</taxon>
        <taxon>Ostreida</taxon>
        <taxon>Ostreoidea</taxon>
        <taxon>Ostreidae</taxon>
        <taxon>Crassostrea</taxon>
    </lineage>
</organism>